<accession>A0A091BH56</accession>
<name>A0A091BH56_9GAMM</name>
<feature type="region of interest" description="Disordered" evidence="1">
    <location>
        <begin position="125"/>
        <end position="189"/>
    </location>
</feature>
<feature type="compositionally biased region" description="Pro residues" evidence="1">
    <location>
        <begin position="168"/>
        <end position="186"/>
    </location>
</feature>
<sequence length="370" mass="38042">MSTTSICFAGLSRDEEAEIITRFKQANARLGNRWLVTPEVDAAVLVIDMDSMYGQMSLMKALGTGKTLVALTASGRADTDFVLQRPVSAEAIEELLRSIAAGTDPQAARVTAEVPAAPAAAVAPAPAPAAAPAPAPTPEPEPTPAPAPTPVAAEPAATPAAAAEPTPVAAPVPAPAPVPAAAPPPPDELRLADLLRPGVLPGPVLIQLGDNPPLLLEPGSQVYFAGSALKPLLPYTTAVLREQDLSPVAAADLPAQASRLGASQPFARLAWLCALGGSGGALLPGYGPNDRYKLLKWPQTEREWPKHFRIATVMMKGPALLTEIAEQSGVPLAEVIEFVNASLAVGVAEPDAGAPPAPEPKGGLLGRFRR</sequence>
<dbReference type="AlphaFoldDB" id="A0A091BH56"/>
<feature type="region of interest" description="Disordered" evidence="1">
    <location>
        <begin position="349"/>
        <end position="370"/>
    </location>
</feature>
<evidence type="ECO:0000313" key="2">
    <source>
        <dbReference type="EMBL" id="KFN51081.1"/>
    </source>
</evidence>
<dbReference type="OrthoDB" id="5800807at2"/>
<feature type="compositionally biased region" description="Pro residues" evidence="1">
    <location>
        <begin position="125"/>
        <end position="149"/>
    </location>
</feature>
<reference evidence="2 3" key="1">
    <citation type="submission" date="2013-09" db="EMBL/GenBank/DDBJ databases">
        <title>Genome sequencing of Arenimonas composti.</title>
        <authorList>
            <person name="Chen F."/>
            <person name="Wang G."/>
        </authorList>
    </citation>
    <scope>NUCLEOTIDE SEQUENCE [LARGE SCALE GENOMIC DNA]</scope>
    <source>
        <strain evidence="2 3">TR7-09</strain>
    </source>
</reference>
<proteinExistence type="predicted"/>
<dbReference type="RefSeq" id="WP_051239710.1">
    <property type="nucleotide sequence ID" value="NZ_AUFF01000003.1"/>
</dbReference>
<feature type="compositionally biased region" description="Low complexity" evidence="1">
    <location>
        <begin position="150"/>
        <end position="167"/>
    </location>
</feature>
<comment type="caution">
    <text evidence="2">The sequence shown here is derived from an EMBL/GenBank/DDBJ whole genome shotgun (WGS) entry which is preliminary data.</text>
</comment>
<evidence type="ECO:0000256" key="1">
    <source>
        <dbReference type="SAM" id="MobiDB-lite"/>
    </source>
</evidence>
<gene>
    <name evidence="2" type="ORF">P873_04055</name>
</gene>
<dbReference type="eggNOG" id="ENOG502ZATE">
    <property type="taxonomic scope" value="Bacteria"/>
</dbReference>
<dbReference type="EMBL" id="AWXU01000009">
    <property type="protein sequence ID" value="KFN51081.1"/>
    <property type="molecule type" value="Genomic_DNA"/>
</dbReference>
<protein>
    <submittedName>
        <fullName evidence="2">Uncharacterized protein</fullName>
    </submittedName>
</protein>
<dbReference type="Proteomes" id="UP000029391">
    <property type="component" value="Unassembled WGS sequence"/>
</dbReference>
<organism evidence="2 3">
    <name type="scientific">Arenimonas composti TR7-09 = DSM 18010</name>
    <dbReference type="NCBI Taxonomy" id="1121013"/>
    <lineage>
        <taxon>Bacteria</taxon>
        <taxon>Pseudomonadati</taxon>
        <taxon>Pseudomonadota</taxon>
        <taxon>Gammaproteobacteria</taxon>
        <taxon>Lysobacterales</taxon>
        <taxon>Lysobacteraceae</taxon>
        <taxon>Arenimonas</taxon>
    </lineage>
</organism>
<evidence type="ECO:0000313" key="3">
    <source>
        <dbReference type="Proteomes" id="UP000029391"/>
    </source>
</evidence>
<keyword evidence="3" id="KW-1185">Reference proteome</keyword>
<dbReference type="STRING" id="1121013.GCA_000426365_01398"/>